<keyword evidence="1" id="KW-0812">Transmembrane</keyword>
<keyword evidence="3" id="KW-0031">Aminopeptidase</keyword>
<feature type="transmembrane region" description="Helical" evidence="1">
    <location>
        <begin position="100"/>
        <end position="126"/>
    </location>
</feature>
<feature type="transmembrane region" description="Helical" evidence="1">
    <location>
        <begin position="480"/>
        <end position="502"/>
    </location>
</feature>
<evidence type="ECO:0000313" key="3">
    <source>
        <dbReference type="EMBL" id="MFD1765364.1"/>
    </source>
</evidence>
<evidence type="ECO:0000259" key="2">
    <source>
        <dbReference type="Pfam" id="PF01433"/>
    </source>
</evidence>
<feature type="transmembrane region" description="Helical" evidence="1">
    <location>
        <begin position="321"/>
        <end position="344"/>
    </location>
</feature>
<keyword evidence="3" id="KW-0645">Protease</keyword>
<evidence type="ECO:0000313" key="4">
    <source>
        <dbReference type="Proteomes" id="UP001597215"/>
    </source>
</evidence>
<reference evidence="4" key="1">
    <citation type="journal article" date="2019" name="Int. J. Syst. Evol. Microbiol.">
        <title>The Global Catalogue of Microorganisms (GCM) 10K type strain sequencing project: providing services to taxonomists for standard genome sequencing and annotation.</title>
        <authorList>
            <consortium name="The Broad Institute Genomics Platform"/>
            <consortium name="The Broad Institute Genome Sequencing Center for Infectious Disease"/>
            <person name="Wu L."/>
            <person name="Ma J."/>
        </authorList>
    </citation>
    <scope>NUCLEOTIDE SEQUENCE [LARGE SCALE GENOMIC DNA]</scope>
    <source>
        <strain evidence="4">CGMCC 1.12449</strain>
    </source>
</reference>
<feature type="transmembrane region" description="Helical" evidence="1">
    <location>
        <begin position="522"/>
        <end position="547"/>
    </location>
</feature>
<feature type="transmembrane region" description="Helical" evidence="1">
    <location>
        <begin position="240"/>
        <end position="261"/>
    </location>
</feature>
<accession>A0ABW4M8K3</accession>
<dbReference type="GO" id="GO:0004177">
    <property type="term" value="F:aminopeptidase activity"/>
    <property type="evidence" value="ECO:0007669"/>
    <property type="project" value="UniProtKB-KW"/>
</dbReference>
<name>A0ABW4M8K3_9SPHN</name>
<dbReference type="Pfam" id="PF12730">
    <property type="entry name" value="ABC2_membrane_4"/>
    <property type="match status" value="1"/>
</dbReference>
<dbReference type="EMBL" id="JBHUEL010000002">
    <property type="protein sequence ID" value="MFD1765364.1"/>
    <property type="molecule type" value="Genomic_DNA"/>
</dbReference>
<dbReference type="InterPro" id="IPR014782">
    <property type="entry name" value="Peptidase_M1_dom"/>
</dbReference>
<feature type="transmembrane region" description="Helical" evidence="1">
    <location>
        <begin position="146"/>
        <end position="168"/>
    </location>
</feature>
<keyword evidence="3" id="KW-0378">Hydrolase</keyword>
<feature type="domain" description="Peptidase M1 membrane alanine aminopeptidase" evidence="2">
    <location>
        <begin position="874"/>
        <end position="1057"/>
    </location>
</feature>
<feature type="transmembrane region" description="Helical" evidence="1">
    <location>
        <begin position="364"/>
        <end position="385"/>
    </location>
</feature>
<dbReference type="RefSeq" id="WP_381510587.1">
    <property type="nucleotide sequence ID" value="NZ_JBHUEL010000002.1"/>
</dbReference>
<feature type="transmembrane region" description="Helical" evidence="1">
    <location>
        <begin position="447"/>
        <end position="468"/>
    </location>
</feature>
<feature type="transmembrane region" description="Helical" evidence="1">
    <location>
        <begin position="568"/>
        <end position="590"/>
    </location>
</feature>
<evidence type="ECO:0000256" key="1">
    <source>
        <dbReference type="SAM" id="Phobius"/>
    </source>
</evidence>
<feature type="transmembrane region" description="Helical" evidence="1">
    <location>
        <begin position="175"/>
        <end position="196"/>
    </location>
</feature>
<sequence>MLLNVARFELKYQLRNPVFWVSLFLFFLLGFGVTASENVSIGTPGTVNENSPFAIASMMALTSLFYLFVITSFVANAVVRDDTTGYGPIIKATSIGKRNYVLGRFLGGLGIALLGYFAVPIGMLVGVSMPWVDPETVGPNNPAYYLWPYLLLAVPNILLMSSLLFGLATITRSMLWSYVGVVIFFMGYLIVTTLLANKIEYQQMMAMFEPLGFGALSESTRYWTAADMNSKLLPLDSNMLINRGLVIGLSIVLLGATYWRFSMAERAPSKRKLKKLASERSSENAPVATNRIVTAPVTQRFDASSVRAQFLVRLKTEIMQVLRSPGLIVLLLLAVINTGAGLFLTQTMFGTPSYPQTANIITNVQQGFAIFLLIIAVFYGGELVWRERDAKIGEIIDSTPTPNWAITLPKVLAILLVLMLLNLVAMATGLLFQLIKGAPEFGLSSYFAWFLVPMTVDMLLVAILAVFFQALSPNKYVGWGIFLVWFIAGIFLVNMGYTNALYRYGSNPAEPLSDMNGSGGFAYGAWVLRAYWLSFAVILMVVAHIVWPRGTDTRWRSRLKRVRHGLKGAPLALMATALVAMVGTGAYAWYNFKVLNRYESSNEGEKWQADYEKKYLKYEKLPRPTVKSVKFDVQIHPKDRRMDVVGSYILRNETGAPLSEVHIRQGDRDATFSLLDLKGAKLASEDKIFGYRIFRFEKPLAPGAETELKFKSQIWHRGFRNGQPATTVNLNGTFANNRAFAPIIGMNRQEVIQDRTVRRRQGLPAELRPAKLEDMSATRENYVRSDWIMSDITVTTDADQVPIAPGRKVADSTSNGRRTAHFVSSAPIHNFLSIQSARYKLTEKNYKGVQLTIFHDPRHEWNVPAMLKALEAGLDYYQANFGPYQFDHARIIEFPGYQTFAQAFAGTMPYSESIGFAADVTDPDSIDYVSYVTAHELGHQYWAHQVIGADMQGNTITSETLAQYSALMVMKKLYGPDKIRRFLKYELDQYLAGRKGDPIGELPLYRVENQGYIHYRKGSLVMYLLQERLGEDAVNRALARFIQTWKFKGAPYHRSVDLIAEFRKEAKTPEDQALITDLFERITVYDFKAKEAKAKKLANGLWQTTISVEAAKYYADAKGNEKAAPLSEPIEIGLFNARPGIGAFGKKDVVSIERKPVKGGKQQIVVTSKTKPKFAGIDPYNFYIDRNSDDNLIDVTG</sequence>
<keyword evidence="1" id="KW-1133">Transmembrane helix</keyword>
<dbReference type="Proteomes" id="UP001597215">
    <property type="component" value="Unassembled WGS sequence"/>
</dbReference>
<gene>
    <name evidence="3" type="ORF">ACFSAG_00735</name>
</gene>
<dbReference type="Gene3D" id="1.10.390.10">
    <property type="entry name" value="Neutral Protease Domain 2"/>
    <property type="match status" value="1"/>
</dbReference>
<keyword evidence="1" id="KW-0472">Membrane</keyword>
<comment type="caution">
    <text evidence="3">The sequence shown here is derived from an EMBL/GenBank/DDBJ whole genome shotgun (WGS) entry which is preliminary data.</text>
</comment>
<feature type="transmembrane region" description="Helical" evidence="1">
    <location>
        <begin position="17"/>
        <end position="35"/>
    </location>
</feature>
<dbReference type="InterPro" id="IPR027268">
    <property type="entry name" value="Peptidase_M4/M1_CTD_sf"/>
</dbReference>
<organism evidence="3 4">
    <name type="scientific">Sphingorhabdus buctiana</name>
    <dbReference type="NCBI Taxonomy" id="1508805"/>
    <lineage>
        <taxon>Bacteria</taxon>
        <taxon>Pseudomonadati</taxon>
        <taxon>Pseudomonadota</taxon>
        <taxon>Alphaproteobacteria</taxon>
        <taxon>Sphingomonadales</taxon>
        <taxon>Sphingomonadaceae</taxon>
        <taxon>Sphingorhabdus</taxon>
    </lineage>
</organism>
<keyword evidence="4" id="KW-1185">Reference proteome</keyword>
<feature type="transmembrane region" description="Helical" evidence="1">
    <location>
        <begin position="411"/>
        <end position="435"/>
    </location>
</feature>
<feature type="transmembrane region" description="Helical" evidence="1">
    <location>
        <begin position="55"/>
        <end position="79"/>
    </location>
</feature>
<protein>
    <submittedName>
        <fullName evidence="3">ABC transporter permease/M1 family aminopeptidase</fullName>
    </submittedName>
</protein>
<dbReference type="Pfam" id="PF01433">
    <property type="entry name" value="Peptidase_M1"/>
    <property type="match status" value="1"/>
</dbReference>
<dbReference type="SUPFAM" id="SSF55486">
    <property type="entry name" value="Metalloproteases ('zincins'), catalytic domain"/>
    <property type="match status" value="1"/>
</dbReference>
<proteinExistence type="predicted"/>